<proteinExistence type="predicted"/>
<dbReference type="RefSeq" id="WP_029241585.1">
    <property type="nucleotide sequence ID" value="NZ_CP036495.1"/>
</dbReference>
<name>A0AA46VSI6_PSEVI</name>
<accession>A0AA46VSI6</accession>
<dbReference type="Proteomes" id="UP001163644">
    <property type="component" value="Chromosome"/>
</dbReference>
<evidence type="ECO:0000256" key="1">
    <source>
        <dbReference type="SAM" id="MobiDB-lite"/>
    </source>
</evidence>
<feature type="compositionally biased region" description="Basic residues" evidence="1">
    <location>
        <begin position="95"/>
        <end position="104"/>
    </location>
</feature>
<feature type="region of interest" description="Disordered" evidence="1">
    <location>
        <begin position="89"/>
        <end position="108"/>
    </location>
</feature>
<organism evidence="2 3">
    <name type="scientific">Pseudomonas viridiflava</name>
    <name type="common">Phytomonas viridiflava</name>
    <dbReference type="NCBI Taxonomy" id="33069"/>
    <lineage>
        <taxon>Bacteria</taxon>
        <taxon>Pseudomonadati</taxon>
        <taxon>Pseudomonadota</taxon>
        <taxon>Gammaproteobacteria</taxon>
        <taxon>Pseudomonadales</taxon>
        <taxon>Pseudomonadaceae</taxon>
        <taxon>Pseudomonas</taxon>
    </lineage>
</organism>
<dbReference type="AlphaFoldDB" id="A0AA46VSI6"/>
<evidence type="ECO:0000313" key="2">
    <source>
        <dbReference type="EMBL" id="UZA67008.1"/>
    </source>
</evidence>
<reference evidence="2" key="1">
    <citation type="submission" date="2019-02" db="EMBL/GenBank/DDBJ databases">
        <authorList>
            <person name="Lutz S."/>
            <person name="Schori C."/>
            <person name="Ahrens C.H."/>
            <person name="Gueguen E."/>
        </authorList>
    </citation>
    <scope>NUCLEOTIDE SEQUENCE</scope>
    <source>
        <strain evidence="2">Psy35</strain>
    </source>
</reference>
<sequence>MNSSSTDTLRRLAEMTDAAAFERVAAAVLRAAKPSIYENMAHPGVQPGGKTIKAPFDNVGWLSLPDGNSRLVCAAHTTEQKDLVGKWLHDPSSVKPRKPGKKPTKPAGDLIKGIAEIEKLRADNPDLAVTFALTANTETSLELRVAVEKMAAASGVELDIWSVSRIAHFLDTDPTGQFIRQIHLGAPVELLSRDSLLKIGSQSIQDHTQENVRQESIHREDFVLTQGDYLVVGDSGMGKTTACLAALSARIDSGTPAIVIRTESVVMAATIEAALDSELRRHEPSLEHGSGERALALCATDEPLMILFEDINRSTSPALLLNKILRWCLPSTTEGDVGRSWRAVCPIWPRYLNVIQDQTGTLAVLTILRIDKYSQAEATMAVMKRAQVLKLSMDQGRATEIAYQLGCDPLLIGLHNLRSEAPASAVITSYIDQRIGIVASEDRYTKTEVREALHLLIRRALQQRRLNPSWTEARSWIGDRDTIEVLRSLMHEGSVIRVSQSSPDELIEFRHDRVMHSLLSGSLAEDLKTKLQPDYVIDPFFAEMVGGGAVQAKVPLENLVSLMESSPAIGAHALKISSEERSSYEYIAAQALAVWLQRQDAAKTSITNRKYIVARILAETTSKYTQNLVTGFSEDERALWAPLLEALFRNGNILAGLSLLSRYDLGVTVAGKQSLLSLVKRLYGERLISAVDAALRNPDLDQWAQQGHRTGALRLAGYIGSSALAQSIRLCWEQDDSTTRDLRSYLFAAARCCGGEDEATLGPVCDAWECLPDEPDAKYGQPVERLAADGVDWEFGNYIPQDAISYFVNRANSSEKLRWPITYMLRSIDHPAALEHIVRYAASSYFITADTLRRSWKQDYKKPARQMSLISRNHLLQIASDKTESVEVREQAFSFWELLLSTSDLPVIRQIPENDPLFERALWARARRGDYSVIPQVLPKISENPEHWLGIGHYVWSSAMTDMLDSVLSLLANEKSDGWSNLEYAVADALMRVESTRRISMLSSRWSKLKSMPLMVQTALLSTDHGAVELIHEAFETAQNPSSLLRYFASSASYIDGKRNLSTRSQMFNLIPYLKFFSDDEIQELWDVCTKKGWLDFRSQHIEPRVRQIPNRFVCLSEDPVDTSDLDKALAARNGLTVSIYRWFERPHRNGIARQKVFAGLLQWLSEHSQDKAMRICAEIVSNECTRSEFLLFEAAIAGRPDASSITEAVRFNVFNRILV</sequence>
<protein>
    <submittedName>
        <fullName evidence="2">Uncharacterized protein</fullName>
    </submittedName>
</protein>
<evidence type="ECO:0000313" key="3">
    <source>
        <dbReference type="Proteomes" id="UP001163644"/>
    </source>
</evidence>
<gene>
    <name evidence="2" type="ORF">EZZ81_01675</name>
</gene>
<dbReference type="EMBL" id="CP036495">
    <property type="protein sequence ID" value="UZA67008.1"/>
    <property type="molecule type" value="Genomic_DNA"/>
</dbReference>